<keyword evidence="6" id="KW-1185">Reference proteome</keyword>
<evidence type="ECO:0000259" key="4">
    <source>
        <dbReference type="PROSITE" id="PS50076"/>
    </source>
</evidence>
<reference evidence="5 6" key="1">
    <citation type="submission" date="2017-03" db="EMBL/GenBank/DDBJ databases">
        <authorList>
            <person name="Afonso C.L."/>
            <person name="Miller P.J."/>
            <person name="Scott M.A."/>
            <person name="Spackman E."/>
            <person name="Goraichik I."/>
            <person name="Dimitrov K.M."/>
            <person name="Suarez D.L."/>
            <person name="Swayne D.E."/>
        </authorList>
    </citation>
    <scope>NUCLEOTIDE SEQUENCE [LARGE SCALE GENOMIC DNA]</scope>
    <source>
        <strain evidence="5">SB41UT1</strain>
    </source>
</reference>
<dbReference type="SUPFAM" id="SSF46565">
    <property type="entry name" value="Chaperone J-domain"/>
    <property type="match status" value="1"/>
</dbReference>
<feature type="region of interest" description="Disordered" evidence="3">
    <location>
        <begin position="27"/>
        <end position="84"/>
    </location>
</feature>
<dbReference type="InterPro" id="IPR036869">
    <property type="entry name" value="J_dom_sf"/>
</dbReference>
<gene>
    <name evidence="5" type="ORF">EHSB41UT_04230</name>
</gene>
<dbReference type="SMART" id="SM00271">
    <property type="entry name" value="DnaJ"/>
    <property type="match status" value="1"/>
</dbReference>
<name>A0A1X7AQL8_9GAMM</name>
<dbReference type="Pfam" id="PF00226">
    <property type="entry name" value="DnaJ"/>
    <property type="match status" value="1"/>
</dbReference>
<dbReference type="InterPro" id="IPR001623">
    <property type="entry name" value="DnaJ_domain"/>
</dbReference>
<dbReference type="PRINTS" id="PR00625">
    <property type="entry name" value="JDOMAIN"/>
</dbReference>
<dbReference type="GO" id="GO:0030544">
    <property type="term" value="F:Hsp70 protein binding"/>
    <property type="evidence" value="ECO:0007669"/>
    <property type="project" value="TreeGrafter"/>
</dbReference>
<dbReference type="CDD" id="cd06257">
    <property type="entry name" value="DnaJ"/>
    <property type="match status" value="1"/>
</dbReference>
<dbReference type="GO" id="GO:0071218">
    <property type="term" value="P:cellular response to misfolded protein"/>
    <property type="evidence" value="ECO:0007669"/>
    <property type="project" value="TreeGrafter"/>
</dbReference>
<dbReference type="Gene3D" id="1.10.287.110">
    <property type="entry name" value="DnaJ domain"/>
    <property type="match status" value="1"/>
</dbReference>
<proteinExistence type="predicted"/>
<evidence type="ECO:0000256" key="3">
    <source>
        <dbReference type="SAM" id="MobiDB-lite"/>
    </source>
</evidence>
<dbReference type="PANTHER" id="PTHR43908">
    <property type="entry name" value="AT29763P-RELATED"/>
    <property type="match status" value="1"/>
</dbReference>
<accession>A0A1X7AQL8</accession>
<feature type="compositionally biased region" description="Polar residues" evidence="3">
    <location>
        <begin position="67"/>
        <end position="78"/>
    </location>
</feature>
<dbReference type="RefSeq" id="WP_165767366.1">
    <property type="nucleotide sequence ID" value="NZ_CBCSCN010000005.1"/>
</dbReference>
<evidence type="ECO:0000313" key="5">
    <source>
        <dbReference type="EMBL" id="SMA50432.1"/>
    </source>
</evidence>
<evidence type="ECO:0000256" key="1">
    <source>
        <dbReference type="ARBA" id="ARBA00023186"/>
    </source>
</evidence>
<keyword evidence="1" id="KW-0143">Chaperone</keyword>
<protein>
    <submittedName>
        <fullName evidence="5">Chaperone protein DnaJ</fullName>
    </submittedName>
</protein>
<dbReference type="PROSITE" id="PS50076">
    <property type="entry name" value="DNAJ_2"/>
    <property type="match status" value="1"/>
</dbReference>
<sequence>MDCSESLLRKTLQLRLQKVTLDTRKRTSSARFNHKNTQLVAHEPGARFTPSASTNHPDHHTNKQRRISPQQPSRSETSPLRRIPSPQEIQTLGDEMEAKWQATLSTQKKKYEDLLSEAKTTVQNLAPVYSQQLTAIETLDNEMTDYPIGPIKETRALRILKEIHLLRGSLEREYDKQKQHLDYQCRSLRHETHLTLYRLRDEDTERLIAMRQQVGDLGNQIKAETGTREDDRRITLASSMIENTLTPITNRRTTVDFIDFETPLAPAKAAKDAFSEKLTALEEQANEALQKSEEYNREYESRPFYYWKKCSIPQPQYSRRKRRKAANTTPEESLNKIQQAFDFFGLKQTASEPEVKKRYRRLAKKYHPDKSKKGNEEDFKTLNKHNDVLKNYFSQTKSKK</sequence>
<feature type="domain" description="J" evidence="4">
    <location>
        <begin position="339"/>
        <end position="400"/>
    </location>
</feature>
<feature type="coiled-coil region" evidence="2">
    <location>
        <begin position="271"/>
        <end position="302"/>
    </location>
</feature>
<evidence type="ECO:0000256" key="2">
    <source>
        <dbReference type="SAM" id="Coils"/>
    </source>
</evidence>
<keyword evidence="2" id="KW-0175">Coiled coil</keyword>
<dbReference type="EMBL" id="FWPT01000012">
    <property type="protein sequence ID" value="SMA50432.1"/>
    <property type="molecule type" value="Genomic_DNA"/>
</dbReference>
<evidence type="ECO:0000313" key="6">
    <source>
        <dbReference type="Proteomes" id="UP000196573"/>
    </source>
</evidence>
<dbReference type="PANTHER" id="PTHR43908:SF3">
    <property type="entry name" value="AT29763P-RELATED"/>
    <property type="match status" value="1"/>
</dbReference>
<dbReference type="InterPro" id="IPR051100">
    <property type="entry name" value="DnaJ_subfamily_B/C"/>
</dbReference>
<feature type="region of interest" description="Disordered" evidence="3">
    <location>
        <begin position="352"/>
        <end position="385"/>
    </location>
</feature>
<feature type="compositionally biased region" description="Basic and acidic residues" evidence="3">
    <location>
        <begin position="366"/>
        <end position="385"/>
    </location>
</feature>
<organism evidence="5 6">
    <name type="scientific">Parendozoicomonas haliclonae</name>
    <dbReference type="NCBI Taxonomy" id="1960125"/>
    <lineage>
        <taxon>Bacteria</taxon>
        <taxon>Pseudomonadati</taxon>
        <taxon>Pseudomonadota</taxon>
        <taxon>Gammaproteobacteria</taxon>
        <taxon>Oceanospirillales</taxon>
        <taxon>Endozoicomonadaceae</taxon>
        <taxon>Parendozoicomonas</taxon>
    </lineage>
</organism>
<dbReference type="AlphaFoldDB" id="A0A1X7AQL8"/>
<dbReference type="Proteomes" id="UP000196573">
    <property type="component" value="Unassembled WGS sequence"/>
</dbReference>